<evidence type="ECO:0000313" key="15">
    <source>
        <dbReference type="Proteomes" id="UP000236569"/>
    </source>
</evidence>
<dbReference type="Proteomes" id="UP000236569">
    <property type="component" value="Unassembled WGS sequence"/>
</dbReference>
<evidence type="ECO:0000256" key="8">
    <source>
        <dbReference type="ARBA" id="ARBA00023125"/>
    </source>
</evidence>
<dbReference type="GO" id="GO:0003677">
    <property type="term" value="F:DNA binding"/>
    <property type="evidence" value="ECO:0007669"/>
    <property type="project" value="UniProtKB-KW"/>
</dbReference>
<dbReference type="FunFam" id="1.10.579.10:FF:000002">
    <property type="entry name" value="Deoxyribodipyrimidine photolyase"/>
    <property type="match status" value="1"/>
</dbReference>
<dbReference type="EC" id="4.1.99.3" evidence="3"/>
<evidence type="ECO:0000259" key="13">
    <source>
        <dbReference type="PROSITE" id="PS51645"/>
    </source>
</evidence>
<dbReference type="PANTHER" id="PTHR10211:SF0">
    <property type="entry name" value="DEOXYRIBODIPYRIMIDINE PHOTO-LYASE"/>
    <property type="match status" value="1"/>
</dbReference>
<accession>A0A2I9DQQ5</accession>
<keyword evidence="5" id="KW-0285">Flavoprotein</keyword>
<dbReference type="InterPro" id="IPR036155">
    <property type="entry name" value="Crypto/Photolyase_N_sf"/>
</dbReference>
<dbReference type="AlphaFoldDB" id="A0A2I9DQQ5"/>
<protein>
    <recommendedName>
        <fullName evidence="4">Deoxyribodipyrimidine photo-lyase</fullName>
        <ecNumber evidence="3">4.1.99.3</ecNumber>
    </recommendedName>
    <alternativeName>
        <fullName evidence="11">DNA photolyase</fullName>
    </alternativeName>
</protein>
<evidence type="ECO:0000313" key="14">
    <source>
        <dbReference type="EMBL" id="GBF07631.1"/>
    </source>
</evidence>
<evidence type="ECO:0000256" key="6">
    <source>
        <dbReference type="ARBA" id="ARBA00022763"/>
    </source>
</evidence>
<dbReference type="InterPro" id="IPR052219">
    <property type="entry name" value="Photolyase_Class-2"/>
</dbReference>
<proteinExistence type="inferred from homology"/>
<gene>
    <name evidence="14" type="ORF">DAERI_160009</name>
</gene>
<dbReference type="Gene3D" id="3.40.50.620">
    <property type="entry name" value="HUPs"/>
    <property type="match status" value="1"/>
</dbReference>
<evidence type="ECO:0000256" key="11">
    <source>
        <dbReference type="ARBA" id="ARBA00031671"/>
    </source>
</evidence>
<keyword evidence="7" id="KW-0274">FAD</keyword>
<sequence length="446" mass="50562">MIQPERVQVLRPGEPGRGGFVLLWVQSSARTRDNHALEYAVREARRLGQPLAAVFGLNPDYPEANARHFQYLLEGLRDLRKGLAERGIPLSVRVGNTPDEVFKAAQGASLVVTDRGYLRPGRQWRADLAERLTVPFVQVESDAVVPIHTVSNRQEVGARTLRPKLHRLLERFLVPLKVEGEVQPHPDWDLGLDVSDPALTVRALGVDNSVPPGEEEGGEVKALARLDYFVTRLLPGYDSGRRDPNVDGGSRLSAYLHYGHLSPLTAALAAREHSDGGPGLDAFLEEMIVRRELSFNYCEFNPAYDRYEGLPAWTRGTLEEHAADPRPHLYTREELDATRTHDPYWNAAHTEMVRTGRMHNSMRMYWGKKILEWTATPREAYETTLWLNNHYELDGRDANSYAGVGWVFGLHDRPWARRPIFGMVRYLAASGLNRKFDAEAYARRWT</sequence>
<comment type="cofactor">
    <cofactor evidence="1">
        <name>FAD</name>
        <dbReference type="ChEBI" id="CHEBI:57692"/>
    </cofactor>
</comment>
<dbReference type="Gene3D" id="1.10.579.10">
    <property type="entry name" value="DNA Cyclobutane Dipyrimidine Photolyase, subunit A, domain 3"/>
    <property type="match status" value="1"/>
</dbReference>
<comment type="caution">
    <text evidence="14">The sequence shown here is derived from an EMBL/GenBank/DDBJ whole genome shotgun (WGS) entry which is preliminary data.</text>
</comment>
<dbReference type="EMBL" id="BFAG01000016">
    <property type="protein sequence ID" value="GBF07631.1"/>
    <property type="molecule type" value="Genomic_DNA"/>
</dbReference>
<dbReference type="PROSITE" id="PS51645">
    <property type="entry name" value="PHR_CRY_ALPHA_BETA"/>
    <property type="match status" value="1"/>
</dbReference>
<evidence type="ECO:0000256" key="7">
    <source>
        <dbReference type="ARBA" id="ARBA00022827"/>
    </source>
</evidence>
<evidence type="ECO:0000256" key="5">
    <source>
        <dbReference type="ARBA" id="ARBA00022630"/>
    </source>
</evidence>
<dbReference type="RefSeq" id="WP_165794285.1">
    <property type="nucleotide sequence ID" value="NZ_BFAG01000016.1"/>
</dbReference>
<evidence type="ECO:0000256" key="9">
    <source>
        <dbReference type="ARBA" id="ARBA00023204"/>
    </source>
</evidence>
<dbReference type="GO" id="GO:0000719">
    <property type="term" value="P:photoreactive repair"/>
    <property type="evidence" value="ECO:0007669"/>
    <property type="project" value="TreeGrafter"/>
</dbReference>
<keyword evidence="6" id="KW-0227">DNA damage</keyword>
<reference evidence="15" key="1">
    <citation type="submission" date="2018-01" db="EMBL/GenBank/DDBJ databases">
        <title>Draft Genome Sequence of the Radioresistant Bacterium Deinococcus aerius TR0125, Isolated from the Higher Atmosphere above Japan.</title>
        <authorList>
            <person name="Satoh K."/>
            <person name="Arai H."/>
            <person name="Sanzen T."/>
            <person name="Kawaguchi Y."/>
            <person name="Hayashi H."/>
            <person name="Yokobori S."/>
            <person name="Yamagishi A."/>
            <person name="Oono Y."/>
            <person name="Narumi I."/>
        </authorList>
    </citation>
    <scope>NUCLEOTIDE SEQUENCE [LARGE SCALE GENOMIC DNA]</scope>
    <source>
        <strain evidence="15">TR0125</strain>
    </source>
</reference>
<comment type="similarity">
    <text evidence="2">Belongs to the DNA photolyase class-2 family.</text>
</comment>
<name>A0A2I9DQQ5_9DEIO</name>
<evidence type="ECO:0000256" key="4">
    <source>
        <dbReference type="ARBA" id="ARBA00014046"/>
    </source>
</evidence>
<dbReference type="InterPro" id="IPR006050">
    <property type="entry name" value="DNA_photolyase_N"/>
</dbReference>
<keyword evidence="15" id="KW-1185">Reference proteome</keyword>
<keyword evidence="8" id="KW-0238">DNA-binding</keyword>
<comment type="catalytic activity">
    <reaction evidence="12">
        <text>cyclobutadipyrimidine (in DNA) = 2 pyrimidine residues (in DNA).</text>
        <dbReference type="EC" id="4.1.99.3"/>
    </reaction>
</comment>
<dbReference type="Pfam" id="PF00875">
    <property type="entry name" value="DNA_photolyase"/>
    <property type="match status" value="1"/>
</dbReference>
<dbReference type="Gene3D" id="1.25.40.80">
    <property type="match status" value="1"/>
</dbReference>
<keyword evidence="9" id="KW-0234">DNA repair</keyword>
<dbReference type="SUPFAM" id="SSF52425">
    <property type="entry name" value="Cryptochrome/photolyase, N-terminal domain"/>
    <property type="match status" value="1"/>
</dbReference>
<dbReference type="InterPro" id="IPR014729">
    <property type="entry name" value="Rossmann-like_a/b/a_fold"/>
</dbReference>
<dbReference type="InterPro" id="IPR036134">
    <property type="entry name" value="Crypto/Photolyase_FAD-like_sf"/>
</dbReference>
<dbReference type="PANTHER" id="PTHR10211">
    <property type="entry name" value="DEOXYRIBODIPYRIMIDINE PHOTOLYASE"/>
    <property type="match status" value="1"/>
</dbReference>
<evidence type="ECO:0000256" key="2">
    <source>
        <dbReference type="ARBA" id="ARBA00006409"/>
    </source>
</evidence>
<feature type="domain" description="Photolyase/cryptochrome alpha/beta" evidence="13">
    <location>
        <begin position="19"/>
        <end position="147"/>
    </location>
</feature>
<evidence type="ECO:0000256" key="10">
    <source>
        <dbReference type="ARBA" id="ARBA00023239"/>
    </source>
</evidence>
<evidence type="ECO:0000256" key="3">
    <source>
        <dbReference type="ARBA" id="ARBA00013149"/>
    </source>
</evidence>
<evidence type="ECO:0000256" key="12">
    <source>
        <dbReference type="ARBA" id="ARBA00033999"/>
    </source>
</evidence>
<dbReference type="SUPFAM" id="SSF48173">
    <property type="entry name" value="Cryptochrome/photolyase FAD-binding domain"/>
    <property type="match status" value="1"/>
</dbReference>
<keyword evidence="10 14" id="KW-0456">Lyase</keyword>
<evidence type="ECO:0000256" key="1">
    <source>
        <dbReference type="ARBA" id="ARBA00001974"/>
    </source>
</evidence>
<dbReference type="GO" id="GO:0003904">
    <property type="term" value="F:deoxyribodipyrimidine photo-lyase activity"/>
    <property type="evidence" value="ECO:0007669"/>
    <property type="project" value="UniProtKB-EC"/>
</dbReference>
<organism evidence="14 15">
    <name type="scientific">Deinococcus aerius</name>
    <dbReference type="NCBI Taxonomy" id="200253"/>
    <lineage>
        <taxon>Bacteria</taxon>
        <taxon>Thermotogati</taxon>
        <taxon>Deinococcota</taxon>
        <taxon>Deinococci</taxon>
        <taxon>Deinococcales</taxon>
        <taxon>Deinococcaceae</taxon>
        <taxon>Deinococcus</taxon>
    </lineage>
</organism>